<keyword evidence="3" id="KW-1185">Reference proteome</keyword>
<dbReference type="OrthoDB" id="67296at2759"/>
<dbReference type="GO" id="GO:0000724">
    <property type="term" value="P:double-strand break repair via homologous recombination"/>
    <property type="evidence" value="ECO:0007669"/>
    <property type="project" value="TreeGrafter"/>
</dbReference>
<dbReference type="VEuPathDB" id="VectorBase:PHUM581870"/>
<dbReference type="InParanoid" id="E0W1R0"/>
<dbReference type="STRING" id="121224.E0W1R0"/>
<evidence type="ECO:0000313" key="1">
    <source>
        <dbReference type="EMBL" id="EEB19642.1"/>
    </source>
</evidence>
<organism>
    <name type="scientific">Pediculus humanus subsp. corporis</name>
    <name type="common">Body louse</name>
    <dbReference type="NCBI Taxonomy" id="121224"/>
    <lineage>
        <taxon>Eukaryota</taxon>
        <taxon>Metazoa</taxon>
        <taxon>Ecdysozoa</taxon>
        <taxon>Arthropoda</taxon>
        <taxon>Hexapoda</taxon>
        <taxon>Insecta</taxon>
        <taxon>Pterygota</taxon>
        <taxon>Neoptera</taxon>
        <taxon>Paraneoptera</taxon>
        <taxon>Psocodea</taxon>
        <taxon>Troctomorpha</taxon>
        <taxon>Phthiraptera</taxon>
        <taxon>Anoplura</taxon>
        <taxon>Pediculidae</taxon>
        <taxon>Pediculus</taxon>
    </lineage>
</organism>
<dbReference type="GeneID" id="8232389"/>
<reference evidence="1" key="1">
    <citation type="submission" date="2007-04" db="EMBL/GenBank/DDBJ databases">
        <title>Annotation of Pediculus humanus corporis strain USDA.</title>
        <authorList>
            <person name="Kirkness E."/>
            <person name="Hannick L."/>
            <person name="Hass B."/>
            <person name="Bruggner R."/>
            <person name="Lawson D."/>
            <person name="Bidwell S."/>
            <person name="Joardar V."/>
            <person name="Caler E."/>
            <person name="Walenz B."/>
            <person name="Inman J."/>
            <person name="Schobel S."/>
            <person name="Galinsky K."/>
            <person name="Amedeo P."/>
            <person name="Strausberg R."/>
        </authorList>
    </citation>
    <scope>NUCLEOTIDE SEQUENCE</scope>
    <source>
        <strain evidence="1">USDA</strain>
    </source>
</reference>
<dbReference type="EMBL" id="AAZO01007084">
    <property type="status" value="NOT_ANNOTATED_CDS"/>
    <property type="molecule type" value="Genomic_DNA"/>
</dbReference>
<name>E0W1R0_PEDHC</name>
<gene>
    <name evidence="2" type="primary">8232389</name>
    <name evidence="1" type="ORF">Phum_PHUM581870</name>
</gene>
<dbReference type="EnsemblMetazoa" id="PHUM581870-RA">
    <property type="protein sequence ID" value="PHUM581870-PA"/>
    <property type="gene ID" value="PHUM581870"/>
</dbReference>
<dbReference type="Proteomes" id="UP000009046">
    <property type="component" value="Unassembled WGS sequence"/>
</dbReference>
<dbReference type="GO" id="GO:0097196">
    <property type="term" value="C:Shu complex"/>
    <property type="evidence" value="ECO:0007669"/>
    <property type="project" value="TreeGrafter"/>
</dbReference>
<dbReference type="KEGG" id="phu:Phum_PHUM581870"/>
<dbReference type="GO" id="GO:0003697">
    <property type="term" value="F:single-stranded DNA binding"/>
    <property type="evidence" value="ECO:0007669"/>
    <property type="project" value="TreeGrafter"/>
</dbReference>
<evidence type="ECO:0000313" key="2">
    <source>
        <dbReference type="EnsemblMetazoa" id="PHUM581870-PA"/>
    </source>
</evidence>
<dbReference type="HOGENOM" id="CLU_1206188_0_0_1"/>
<reference evidence="2" key="3">
    <citation type="submission" date="2020-05" db="UniProtKB">
        <authorList>
            <consortium name="EnsemblMetazoa"/>
        </authorList>
    </citation>
    <scope>IDENTIFICATION</scope>
    <source>
        <strain evidence="2">USDA</strain>
    </source>
</reference>
<dbReference type="AlphaFoldDB" id="E0W1R0"/>
<reference evidence="1" key="2">
    <citation type="submission" date="2007-04" db="EMBL/GenBank/DDBJ databases">
        <title>The genome of the human body louse.</title>
        <authorList>
            <consortium name="The Human Body Louse Genome Consortium"/>
            <person name="Kirkness E."/>
            <person name="Walenz B."/>
            <person name="Hass B."/>
            <person name="Bruggner R."/>
            <person name="Strausberg R."/>
        </authorList>
    </citation>
    <scope>NUCLEOTIDE SEQUENCE</scope>
    <source>
        <strain evidence="1">USDA</strain>
    </source>
</reference>
<dbReference type="CTD" id="8232389"/>
<evidence type="ECO:0000313" key="3">
    <source>
        <dbReference type="Proteomes" id="UP000009046"/>
    </source>
</evidence>
<protein>
    <submittedName>
        <fullName evidence="1 2">Uncharacterized protein</fullName>
    </submittedName>
</protein>
<dbReference type="RefSeq" id="XP_002432380.1">
    <property type="nucleotide sequence ID" value="XM_002432335.1"/>
</dbReference>
<dbReference type="PANTHER" id="PTHR28653:SF1">
    <property type="entry name" value="ATPASE SWSAP1"/>
    <property type="match status" value="1"/>
</dbReference>
<dbReference type="eggNOG" id="ENOG502SEUN">
    <property type="taxonomic scope" value="Eukaryota"/>
</dbReference>
<accession>E0W1R0</accession>
<sequence>MTDKNIKTFTNYWATEGQQLLYISKSRIESLPPSLRKSSITEPHILKLMQFMYLPTWKDLLYQIATIHIRSFKISAIVVDNLADYFSDRAKHTDYQSQISYLCATLLFAVLLLKNNNDCVALVCGYISKEALIEQNIVKNFFHNIWSVHTNKLDSEKTLLKIIKCSIPKRDEISSVTYLDNNEHMFDKDRSKVKLKIIEILKS</sequence>
<dbReference type="EMBL" id="DS235873">
    <property type="protein sequence ID" value="EEB19642.1"/>
    <property type="molecule type" value="Genomic_DNA"/>
</dbReference>
<dbReference type="PANTHER" id="PTHR28653">
    <property type="match status" value="1"/>
</dbReference>
<proteinExistence type="predicted"/>